<dbReference type="PANTHER" id="PTHR43384:SF13">
    <property type="entry name" value="SLR0110 PROTEIN"/>
    <property type="match status" value="1"/>
</dbReference>
<name>A0A2V2ZSW4_9BACI</name>
<keyword evidence="1" id="KW-0547">Nucleotide-binding</keyword>
<dbReference type="PANTHER" id="PTHR43384">
    <property type="entry name" value="SEPTUM SITE-DETERMINING PROTEIN MIND HOMOLOG, CHLOROPLASTIC-RELATED"/>
    <property type="match status" value="1"/>
</dbReference>
<dbReference type="InterPro" id="IPR027417">
    <property type="entry name" value="P-loop_NTPase"/>
</dbReference>
<evidence type="ECO:0000256" key="1">
    <source>
        <dbReference type="ARBA" id="ARBA00022741"/>
    </source>
</evidence>
<reference evidence="3 4" key="1">
    <citation type="submission" date="2018-05" db="EMBL/GenBank/DDBJ databases">
        <title>Freshwater and sediment microbial communities from various areas in North America, analyzing microbe dynamics in response to fracking.</title>
        <authorList>
            <person name="Lamendella R."/>
        </authorList>
    </citation>
    <scope>NUCLEOTIDE SEQUENCE [LARGE SCALE GENOMIC DNA]</scope>
    <source>
        <strain evidence="3 4">15_TX</strain>
    </source>
</reference>
<dbReference type="GO" id="GO:0016887">
    <property type="term" value="F:ATP hydrolysis activity"/>
    <property type="evidence" value="ECO:0007669"/>
    <property type="project" value="TreeGrafter"/>
</dbReference>
<evidence type="ECO:0000256" key="2">
    <source>
        <dbReference type="ARBA" id="ARBA00022840"/>
    </source>
</evidence>
<dbReference type="GO" id="GO:0051782">
    <property type="term" value="P:negative regulation of cell division"/>
    <property type="evidence" value="ECO:0007669"/>
    <property type="project" value="TreeGrafter"/>
</dbReference>
<dbReference type="InterPro" id="IPR050625">
    <property type="entry name" value="ParA/MinD_ATPase"/>
</dbReference>
<dbReference type="Pfam" id="PF10609">
    <property type="entry name" value="ParA"/>
    <property type="match status" value="1"/>
</dbReference>
<dbReference type="Gene3D" id="3.40.50.300">
    <property type="entry name" value="P-loop containing nucleotide triphosphate hydrolases"/>
    <property type="match status" value="1"/>
</dbReference>
<sequence>MAESFINENARGKMIVICSASGGTGRTAVTVNLAAMLAKRKVKVDILDADWQFGDIAMALNLEPAVTIKEIAEKQDRRNARNYSILHSTGIRVLAAPDRPEYADMITSDVLEATVSALLSETQVLLAETQAGLNDRNIQLMEMADIILLMTTPGIGSLKNTKLMAETLEALELKDKVRLLVNQKAGSNAIKDSMIPKLVGVEPFYFLPLEKTQLASSLDLGEPIVLSHPKLRFSKGIEGLAERLYPQEKQSADSNFIRLFQKKITGVRGRVDELIGKNSIEESEGIQKNQ</sequence>
<accession>A0A2V2ZSW4</accession>
<comment type="caution">
    <text evidence="3">The sequence shown here is derived from an EMBL/GenBank/DDBJ whole genome shotgun (WGS) entry which is preliminary data.</text>
</comment>
<dbReference type="GO" id="GO:0005524">
    <property type="term" value="F:ATP binding"/>
    <property type="evidence" value="ECO:0007669"/>
    <property type="project" value="UniProtKB-KW"/>
</dbReference>
<evidence type="ECO:0000313" key="3">
    <source>
        <dbReference type="EMBL" id="PWW27054.1"/>
    </source>
</evidence>
<dbReference type="EMBL" id="QGTW01000009">
    <property type="protein sequence ID" value="PWW27054.1"/>
    <property type="molecule type" value="Genomic_DNA"/>
</dbReference>
<dbReference type="SUPFAM" id="SSF52540">
    <property type="entry name" value="P-loop containing nucleoside triphosphate hydrolases"/>
    <property type="match status" value="1"/>
</dbReference>
<evidence type="ECO:0000313" key="4">
    <source>
        <dbReference type="Proteomes" id="UP000247150"/>
    </source>
</evidence>
<dbReference type="AlphaFoldDB" id="A0A2V2ZSW4"/>
<proteinExistence type="predicted"/>
<dbReference type="GO" id="GO:0005829">
    <property type="term" value="C:cytosol"/>
    <property type="evidence" value="ECO:0007669"/>
    <property type="project" value="TreeGrafter"/>
</dbReference>
<dbReference type="Proteomes" id="UP000247150">
    <property type="component" value="Unassembled WGS sequence"/>
</dbReference>
<gene>
    <name evidence="3" type="ORF">DFO73_109220</name>
</gene>
<dbReference type="InterPro" id="IPR033756">
    <property type="entry name" value="YlxH/NBP35"/>
</dbReference>
<protein>
    <submittedName>
        <fullName evidence="3">Pilus assembly protein CpaE</fullName>
    </submittedName>
</protein>
<dbReference type="GO" id="GO:0009898">
    <property type="term" value="C:cytoplasmic side of plasma membrane"/>
    <property type="evidence" value="ECO:0007669"/>
    <property type="project" value="TreeGrafter"/>
</dbReference>
<organism evidence="3 4">
    <name type="scientific">Cytobacillus oceanisediminis</name>
    <dbReference type="NCBI Taxonomy" id="665099"/>
    <lineage>
        <taxon>Bacteria</taxon>
        <taxon>Bacillati</taxon>
        <taxon>Bacillota</taxon>
        <taxon>Bacilli</taxon>
        <taxon>Bacillales</taxon>
        <taxon>Bacillaceae</taxon>
        <taxon>Cytobacillus</taxon>
    </lineage>
</organism>
<keyword evidence="2" id="KW-0067">ATP-binding</keyword>